<dbReference type="SUPFAM" id="SSF56219">
    <property type="entry name" value="DNase I-like"/>
    <property type="match status" value="1"/>
</dbReference>
<evidence type="ECO:0000313" key="1">
    <source>
        <dbReference type="EMBL" id="KAG2557911.1"/>
    </source>
</evidence>
<protein>
    <submittedName>
        <fullName evidence="1">Uncharacterized protein</fullName>
    </submittedName>
</protein>
<dbReference type="AlphaFoldDB" id="A0A8T0P6W3"/>
<proteinExistence type="predicted"/>
<name>A0A8T0P6W3_PANVG</name>
<organism evidence="1 2">
    <name type="scientific">Panicum virgatum</name>
    <name type="common">Blackwell switchgrass</name>
    <dbReference type="NCBI Taxonomy" id="38727"/>
    <lineage>
        <taxon>Eukaryota</taxon>
        <taxon>Viridiplantae</taxon>
        <taxon>Streptophyta</taxon>
        <taxon>Embryophyta</taxon>
        <taxon>Tracheophyta</taxon>
        <taxon>Spermatophyta</taxon>
        <taxon>Magnoliopsida</taxon>
        <taxon>Liliopsida</taxon>
        <taxon>Poales</taxon>
        <taxon>Poaceae</taxon>
        <taxon>PACMAD clade</taxon>
        <taxon>Panicoideae</taxon>
        <taxon>Panicodae</taxon>
        <taxon>Paniceae</taxon>
        <taxon>Panicinae</taxon>
        <taxon>Panicum</taxon>
        <taxon>Panicum sect. Hiantes</taxon>
    </lineage>
</organism>
<sequence>MGDFNDIMIASEKLGPNVADVARISEFCGFIKQCGFSDLGYSGPAYTWTNKRFSSVPTYERLDHCLGNVEWCLAYPNTTIYHLPMMYNDHAPILAILNSQRLCISKPFRFENWWIMDKEYHHIAKTS</sequence>
<evidence type="ECO:0000313" key="2">
    <source>
        <dbReference type="Proteomes" id="UP000823388"/>
    </source>
</evidence>
<accession>A0A8T0P6W3</accession>
<comment type="caution">
    <text evidence="1">The sequence shown here is derived from an EMBL/GenBank/DDBJ whole genome shotgun (WGS) entry which is preliminary data.</text>
</comment>
<dbReference type="PANTHER" id="PTHR33710:SF79">
    <property type="entry name" value="OS06G0205337 PROTEIN"/>
    <property type="match status" value="1"/>
</dbReference>
<dbReference type="PANTHER" id="PTHR33710">
    <property type="entry name" value="BNAC02G09200D PROTEIN"/>
    <property type="match status" value="1"/>
</dbReference>
<dbReference type="Proteomes" id="UP000823388">
    <property type="component" value="Chromosome 8N"/>
</dbReference>
<reference evidence="1" key="1">
    <citation type="submission" date="2020-05" db="EMBL/GenBank/DDBJ databases">
        <title>WGS assembly of Panicum virgatum.</title>
        <authorList>
            <person name="Lovell J.T."/>
            <person name="Jenkins J."/>
            <person name="Shu S."/>
            <person name="Juenger T.E."/>
            <person name="Schmutz J."/>
        </authorList>
    </citation>
    <scope>NUCLEOTIDE SEQUENCE</scope>
    <source>
        <strain evidence="1">AP13</strain>
    </source>
</reference>
<dbReference type="InterPro" id="IPR036691">
    <property type="entry name" value="Endo/exonu/phosph_ase_sf"/>
</dbReference>
<keyword evidence="2" id="KW-1185">Reference proteome</keyword>
<dbReference type="Gene3D" id="3.60.10.10">
    <property type="entry name" value="Endonuclease/exonuclease/phosphatase"/>
    <property type="match status" value="1"/>
</dbReference>
<dbReference type="EMBL" id="CM029052">
    <property type="protein sequence ID" value="KAG2557911.1"/>
    <property type="molecule type" value="Genomic_DNA"/>
</dbReference>
<gene>
    <name evidence="1" type="ORF">PVAP13_8NG257206</name>
</gene>